<keyword evidence="4" id="KW-0472">Membrane</keyword>
<feature type="chain" id="PRO_5023032318" evidence="6">
    <location>
        <begin position="24"/>
        <end position="282"/>
    </location>
</feature>
<protein>
    <submittedName>
        <fullName evidence="7">MipA/OmpV family protein</fullName>
    </submittedName>
</protein>
<dbReference type="PANTHER" id="PTHR38776">
    <property type="entry name" value="MLTA-INTERACTING PROTEIN-RELATED"/>
    <property type="match status" value="1"/>
</dbReference>
<keyword evidence="3 6" id="KW-0732">Signal</keyword>
<sequence>MHRFVFVICLSLLIGGVSYCVSAKEAKHDHVPVHDWGVDIALGYGAIENPLNKRESLETLVVPQWYYYGERFYIENLELGYTLFENDHFLLDLVGYLNDDGVLYNVDNKSVSILDISNLIPNVGRPFNGNRVEFENIKRKFTYMAGGQVFWLTEYVDVKLLYGKDVTVGHEGEETLLSLQKSYKIDKIRLFWEAGVQRKTAALNNYYYGLRASERGLRNDTDVTGKSLINYYVKIAATYRISDRVSGVISLRRTQMNDDLLMSPLLLEDNYLSGFAGINVHF</sequence>
<evidence type="ECO:0000256" key="1">
    <source>
        <dbReference type="ARBA" id="ARBA00004442"/>
    </source>
</evidence>
<evidence type="ECO:0000256" key="4">
    <source>
        <dbReference type="ARBA" id="ARBA00023136"/>
    </source>
</evidence>
<evidence type="ECO:0000313" key="8">
    <source>
        <dbReference type="Proteomes" id="UP000304912"/>
    </source>
</evidence>
<dbReference type="EMBL" id="CP039852">
    <property type="protein sequence ID" value="QCZ93295.1"/>
    <property type="molecule type" value="Genomic_DNA"/>
</dbReference>
<dbReference type="PANTHER" id="PTHR38776:SF1">
    <property type="entry name" value="MLTA-INTERACTING PROTEIN-RELATED"/>
    <property type="match status" value="1"/>
</dbReference>
<dbReference type="GO" id="GO:0009252">
    <property type="term" value="P:peptidoglycan biosynthetic process"/>
    <property type="evidence" value="ECO:0007669"/>
    <property type="project" value="TreeGrafter"/>
</dbReference>
<evidence type="ECO:0000256" key="2">
    <source>
        <dbReference type="ARBA" id="ARBA00005722"/>
    </source>
</evidence>
<comment type="similarity">
    <text evidence="2">Belongs to the MipA/OmpV family.</text>
</comment>
<proteinExistence type="inferred from homology"/>
<dbReference type="KEGG" id="salk:FBQ74_07260"/>
<accession>A0A5B7YCN6</accession>
<evidence type="ECO:0000256" key="3">
    <source>
        <dbReference type="ARBA" id="ARBA00022729"/>
    </source>
</evidence>
<gene>
    <name evidence="7" type="ORF">FBQ74_07260</name>
</gene>
<name>A0A5B7YCN6_9ALTE</name>
<dbReference type="InterPro" id="IPR010583">
    <property type="entry name" value="MipA"/>
</dbReference>
<evidence type="ECO:0000256" key="5">
    <source>
        <dbReference type="ARBA" id="ARBA00023237"/>
    </source>
</evidence>
<evidence type="ECO:0000256" key="6">
    <source>
        <dbReference type="SAM" id="SignalP"/>
    </source>
</evidence>
<reference evidence="7 8" key="1">
    <citation type="submission" date="2019-04" db="EMBL/GenBank/DDBJ databases">
        <title>Salinimonas iocasae sp. nov., a halophilic bacterium isolated from the outer tube casing of tubeworms in Okinawa Trough.</title>
        <authorList>
            <person name="Zhang H."/>
            <person name="Wang H."/>
            <person name="Li C."/>
        </authorList>
    </citation>
    <scope>NUCLEOTIDE SEQUENCE [LARGE SCALE GENOMIC DNA]</scope>
    <source>
        <strain evidence="7 8">KX18D6</strain>
    </source>
</reference>
<keyword evidence="5" id="KW-0998">Cell outer membrane</keyword>
<comment type="subcellular location">
    <subcellularLocation>
        <location evidence="1">Cell outer membrane</location>
    </subcellularLocation>
</comment>
<keyword evidence="8" id="KW-1185">Reference proteome</keyword>
<dbReference type="OrthoDB" id="8562138at2"/>
<dbReference type="Pfam" id="PF06629">
    <property type="entry name" value="MipA"/>
    <property type="match status" value="1"/>
</dbReference>
<feature type="signal peptide" evidence="6">
    <location>
        <begin position="1"/>
        <end position="23"/>
    </location>
</feature>
<organism evidence="7 8">
    <name type="scientific">Salinimonas iocasae</name>
    <dbReference type="NCBI Taxonomy" id="2572577"/>
    <lineage>
        <taxon>Bacteria</taxon>
        <taxon>Pseudomonadati</taxon>
        <taxon>Pseudomonadota</taxon>
        <taxon>Gammaproteobacteria</taxon>
        <taxon>Alteromonadales</taxon>
        <taxon>Alteromonadaceae</taxon>
        <taxon>Alteromonas/Salinimonas group</taxon>
        <taxon>Salinimonas</taxon>
    </lineage>
</organism>
<dbReference type="Proteomes" id="UP000304912">
    <property type="component" value="Chromosome"/>
</dbReference>
<dbReference type="AlphaFoldDB" id="A0A5B7YCN6"/>
<dbReference type="GO" id="GO:0009279">
    <property type="term" value="C:cell outer membrane"/>
    <property type="evidence" value="ECO:0007669"/>
    <property type="project" value="UniProtKB-SubCell"/>
</dbReference>
<evidence type="ECO:0000313" key="7">
    <source>
        <dbReference type="EMBL" id="QCZ93295.1"/>
    </source>
</evidence>